<comment type="caution">
    <text evidence="3">The sequence shown here is derived from an EMBL/GenBank/DDBJ whole genome shotgun (WGS) entry which is preliminary data.</text>
</comment>
<keyword evidence="2" id="KW-0472">Membrane</keyword>
<feature type="transmembrane region" description="Helical" evidence="2">
    <location>
        <begin position="77"/>
        <end position="96"/>
    </location>
</feature>
<evidence type="ECO:0000313" key="4">
    <source>
        <dbReference type="Proteomes" id="UP000019109"/>
    </source>
</evidence>
<accession>W4V4K3</accession>
<evidence type="ECO:0008006" key="5">
    <source>
        <dbReference type="Google" id="ProtNLM"/>
    </source>
</evidence>
<evidence type="ECO:0000313" key="3">
    <source>
        <dbReference type="EMBL" id="GAE88365.1"/>
    </source>
</evidence>
<feature type="compositionally biased region" description="Gly residues" evidence="1">
    <location>
        <begin position="156"/>
        <end position="166"/>
    </location>
</feature>
<dbReference type="EMBL" id="BAVR01000017">
    <property type="protein sequence ID" value="GAE88365.1"/>
    <property type="molecule type" value="Genomic_DNA"/>
</dbReference>
<feature type="region of interest" description="Disordered" evidence="1">
    <location>
        <begin position="128"/>
        <end position="166"/>
    </location>
</feature>
<reference evidence="3" key="1">
    <citation type="journal article" date="2014" name="Genome Announc.">
        <title>Draft Genome Sequence of Clostridium straminisolvens Strain JCM 21531T, Isolated from a Cellulose-Degrading Bacterial Community.</title>
        <authorList>
            <person name="Yuki M."/>
            <person name="Oshima K."/>
            <person name="Suda W."/>
            <person name="Sakamoto M."/>
            <person name="Kitamura K."/>
            <person name="Iida T."/>
            <person name="Hattori M."/>
            <person name="Ohkuma M."/>
        </authorList>
    </citation>
    <scope>NUCLEOTIDE SEQUENCE [LARGE SCALE GENOMIC DNA]</scope>
    <source>
        <strain evidence="3">JCM 21531</strain>
    </source>
</reference>
<evidence type="ECO:0000256" key="1">
    <source>
        <dbReference type="SAM" id="MobiDB-lite"/>
    </source>
</evidence>
<name>W4V4K3_9FIRM</name>
<proteinExistence type="predicted"/>
<keyword evidence="4" id="KW-1185">Reference proteome</keyword>
<dbReference type="STRING" id="1294263.JCM21531_1804"/>
<feature type="compositionally biased region" description="Low complexity" evidence="1">
    <location>
        <begin position="137"/>
        <end position="155"/>
    </location>
</feature>
<keyword evidence="2" id="KW-0812">Transmembrane</keyword>
<protein>
    <recommendedName>
        <fullName evidence="5">TPM domain-containing protein</fullName>
    </recommendedName>
</protein>
<sequence>MLISTSGRAIDIFTDSRITRMEDNVISSLSNADYYNACKTFIRDVKNYANAGVPSGQYRVETEITYANKVSRRMKSLPIYITALVISLGATLILSLSSKGKVTINSGTYEETGSFVLSETRDDYIRESTTRTRINDSSSSGGSGKSSTHIGSSGRTHGGSSSGRKF</sequence>
<dbReference type="Proteomes" id="UP000019109">
    <property type="component" value="Unassembled WGS sequence"/>
</dbReference>
<gene>
    <name evidence="3" type="ORF">JCM21531_1804</name>
</gene>
<evidence type="ECO:0000256" key="2">
    <source>
        <dbReference type="SAM" id="Phobius"/>
    </source>
</evidence>
<organism evidence="3 4">
    <name type="scientific">Acetivibrio straminisolvens JCM 21531</name>
    <dbReference type="NCBI Taxonomy" id="1294263"/>
    <lineage>
        <taxon>Bacteria</taxon>
        <taxon>Bacillati</taxon>
        <taxon>Bacillota</taxon>
        <taxon>Clostridia</taxon>
        <taxon>Eubacteriales</taxon>
        <taxon>Oscillospiraceae</taxon>
        <taxon>Acetivibrio</taxon>
    </lineage>
</organism>
<dbReference type="AlphaFoldDB" id="W4V4K3"/>
<keyword evidence="2" id="KW-1133">Transmembrane helix</keyword>